<dbReference type="Gene3D" id="3.40.50.1110">
    <property type="entry name" value="SGNH hydrolase"/>
    <property type="match status" value="1"/>
</dbReference>
<keyword evidence="9" id="KW-1185">Reference proteome</keyword>
<keyword evidence="7" id="KW-0443">Lipid metabolism</keyword>
<evidence type="ECO:0000313" key="8">
    <source>
        <dbReference type="EMBL" id="KAH0941052.1"/>
    </source>
</evidence>
<dbReference type="InterPro" id="IPR051238">
    <property type="entry name" value="GDSL_esterase/lipase"/>
</dbReference>
<dbReference type="PANTHER" id="PTHR45650">
    <property type="entry name" value="GDSL-LIKE LIPASE/ACYLHYDROLASE-RELATED"/>
    <property type="match status" value="1"/>
</dbReference>
<evidence type="ECO:0000256" key="6">
    <source>
        <dbReference type="ARBA" id="ARBA00022963"/>
    </source>
</evidence>
<comment type="caution">
    <text evidence="8">The sequence shown here is derived from an EMBL/GenBank/DDBJ whole genome shotgun (WGS) entry which is preliminary data.</text>
</comment>
<keyword evidence="3" id="KW-0964">Secreted</keyword>
<dbReference type="EMBL" id="JAGKQM010000001">
    <property type="protein sequence ID" value="KAH0941052.1"/>
    <property type="molecule type" value="Genomic_DNA"/>
</dbReference>
<organism evidence="8 9">
    <name type="scientific">Brassica napus</name>
    <name type="common">Rape</name>
    <dbReference type="NCBI Taxonomy" id="3708"/>
    <lineage>
        <taxon>Eukaryota</taxon>
        <taxon>Viridiplantae</taxon>
        <taxon>Streptophyta</taxon>
        <taxon>Embryophyta</taxon>
        <taxon>Tracheophyta</taxon>
        <taxon>Spermatophyta</taxon>
        <taxon>Magnoliopsida</taxon>
        <taxon>eudicotyledons</taxon>
        <taxon>Gunneridae</taxon>
        <taxon>Pentapetalae</taxon>
        <taxon>rosids</taxon>
        <taxon>malvids</taxon>
        <taxon>Brassicales</taxon>
        <taxon>Brassicaceae</taxon>
        <taxon>Brassiceae</taxon>
        <taxon>Brassica</taxon>
    </lineage>
</organism>
<sequence length="453" mass="51571">MHHQLFQLGARNVALFGICKIGCTPRIVASLGGGVGCAEEVNQAADIFSNKLKTLVSDLNNHLSRVKFTYVDLFSGNAEDFASLSRVKFTWVTVGDRSCCTVCPDRTKYMFWNNVHTTETINAVIATSAFNGVITSPFSISQLVNKEFTSQFAPDAAALTWPPLDEYFNGNLSQFLSIHHPLLLFLHLVSFNKLHAPRTISPLRLIFFPKLPSKDRTHPTSKEIEFIHHRLLQVIAWLRPTFASVSGDTLPSLSTSELICKESMLINYTMCLRDPQERWFWSLPLEKLKKLRKQFLSLIVALVLSTAEELSPFTSWFLRAKHFFSYAILTRSPDCHNILSQSPTDRERESEGFAVYYLNFIIEFLLPRGSLLPHGLSSPHPPYLSGYHSCIRNSPTKRMGSKRSPIESYVAKEVEIEREREDKTFQVLQKKKLWSVKKERDVEENNNNGQNVV</sequence>
<keyword evidence="4" id="KW-0732">Signal</keyword>
<gene>
    <name evidence="8" type="ORF">HID58_000689</name>
</gene>
<evidence type="ECO:0000256" key="4">
    <source>
        <dbReference type="ARBA" id="ARBA00022729"/>
    </source>
</evidence>
<dbReference type="InterPro" id="IPR001087">
    <property type="entry name" value="GDSL"/>
</dbReference>
<comment type="similarity">
    <text evidence="2">Belongs to the 'GDSL' lipolytic enzyme family.</text>
</comment>
<protein>
    <submittedName>
        <fullName evidence="8">Uncharacterized protein</fullName>
    </submittedName>
</protein>
<evidence type="ECO:0000256" key="5">
    <source>
        <dbReference type="ARBA" id="ARBA00022801"/>
    </source>
</evidence>
<evidence type="ECO:0000256" key="7">
    <source>
        <dbReference type="ARBA" id="ARBA00023098"/>
    </source>
</evidence>
<comment type="subcellular location">
    <subcellularLocation>
        <location evidence="1">Secreted</location>
    </subcellularLocation>
</comment>
<reference evidence="8 9" key="1">
    <citation type="submission" date="2021-05" db="EMBL/GenBank/DDBJ databases">
        <title>Genome Assembly of Synthetic Allotetraploid Brassica napus Reveals Homoeologous Exchanges between Subgenomes.</title>
        <authorList>
            <person name="Davis J.T."/>
        </authorList>
    </citation>
    <scope>NUCLEOTIDE SEQUENCE [LARGE SCALE GENOMIC DNA]</scope>
    <source>
        <strain evidence="9">cv. Da-Ae</strain>
        <tissue evidence="8">Seedling</tissue>
    </source>
</reference>
<dbReference type="PANTHER" id="PTHR45650:SF25">
    <property type="entry name" value="GENOME ASSEMBLY, CHROMOSOME: A08"/>
    <property type="match status" value="1"/>
</dbReference>
<evidence type="ECO:0000256" key="1">
    <source>
        <dbReference type="ARBA" id="ARBA00004613"/>
    </source>
</evidence>
<dbReference type="Proteomes" id="UP000824890">
    <property type="component" value="Unassembled WGS sequence"/>
</dbReference>
<name>A0ABQ8EH98_BRANA</name>
<proteinExistence type="inferred from homology"/>
<dbReference type="InterPro" id="IPR036514">
    <property type="entry name" value="SGNH_hydro_sf"/>
</dbReference>
<keyword evidence="6" id="KW-0442">Lipid degradation</keyword>
<evidence type="ECO:0000256" key="2">
    <source>
        <dbReference type="ARBA" id="ARBA00008668"/>
    </source>
</evidence>
<keyword evidence="5" id="KW-0378">Hydrolase</keyword>
<accession>A0ABQ8EH98</accession>
<evidence type="ECO:0000256" key="3">
    <source>
        <dbReference type="ARBA" id="ARBA00022525"/>
    </source>
</evidence>
<evidence type="ECO:0000313" key="9">
    <source>
        <dbReference type="Proteomes" id="UP000824890"/>
    </source>
</evidence>
<dbReference type="Pfam" id="PF00657">
    <property type="entry name" value="Lipase_GDSL"/>
    <property type="match status" value="1"/>
</dbReference>